<comment type="subcellular location">
    <subcellularLocation>
        <location evidence="1">Membrane</location>
        <topology evidence="1">Multi-pass membrane protein</topology>
    </subcellularLocation>
</comment>
<dbReference type="AlphaFoldDB" id="A0A160JFR9"/>
<keyword evidence="6 8" id="KW-0472">Membrane</keyword>
<evidence type="ECO:0000256" key="2">
    <source>
        <dbReference type="ARBA" id="ARBA00022475"/>
    </source>
</evidence>
<feature type="domain" description="Peptidase S54 rhomboid" evidence="9">
    <location>
        <begin position="79"/>
        <end position="226"/>
    </location>
</feature>
<dbReference type="Proteomes" id="UP000077405">
    <property type="component" value="Chromosome"/>
</dbReference>
<organism evidence="10 11">
    <name type="scientific">Azospirillum humicireducens</name>
    <dbReference type="NCBI Taxonomy" id="1226968"/>
    <lineage>
        <taxon>Bacteria</taxon>
        <taxon>Pseudomonadati</taxon>
        <taxon>Pseudomonadota</taxon>
        <taxon>Alphaproteobacteria</taxon>
        <taxon>Rhodospirillales</taxon>
        <taxon>Azospirillaceae</taxon>
        <taxon>Azospirillum</taxon>
    </lineage>
</organism>
<dbReference type="InterPro" id="IPR035952">
    <property type="entry name" value="Rhomboid-like_sf"/>
</dbReference>
<dbReference type="PANTHER" id="PTHR43066:SF26">
    <property type="entry name" value="RHOMBOID PROTEASE GLPG"/>
    <property type="match status" value="1"/>
</dbReference>
<dbReference type="Gene3D" id="1.20.1540.10">
    <property type="entry name" value="Rhomboid-like"/>
    <property type="match status" value="1"/>
</dbReference>
<feature type="transmembrane region" description="Helical" evidence="8">
    <location>
        <begin position="176"/>
        <end position="196"/>
    </location>
</feature>
<sequence length="239" mass="25188">MALALDRHGDRHGDRRGRGRDGGKRPDIAAPVPPYANRSIILLCVLAFVLRLPPESFAFVPAYFFGTVELAGPLPTAALWRGLFGHVLIHADLTHLTSNMVVLLLLGDVVEREAGHLRYLALFVAGTVAAALSEGVLAADRMAPLIGASGAICALMGGFLWMRPRFGLLSRRLPRRLVQGAIVVFALLNAAMTLMPLPADSALAEVGWGAHAGGLAAGFLLGALLLWLAAPRRAGRGGG</sequence>
<evidence type="ECO:0000256" key="5">
    <source>
        <dbReference type="ARBA" id="ARBA00022989"/>
    </source>
</evidence>
<proteinExistence type="predicted"/>
<keyword evidence="4 8" id="KW-0812">Transmembrane</keyword>
<reference evidence="10 11" key="1">
    <citation type="journal article" date="2013" name="Int. J. Syst. Evol. Microbiol.">
        <title>Azospirillum humicireducens sp. nov., a nitrogen-fixing bacterium isolated from a microbial fuel cell.</title>
        <authorList>
            <person name="Zhou S."/>
            <person name="Han L."/>
            <person name="Wang Y."/>
            <person name="Yang G."/>
            <person name="Zhuang L."/>
            <person name="Hu P."/>
        </authorList>
    </citation>
    <scope>NUCLEOTIDE SEQUENCE [LARGE SCALE GENOMIC DNA]</scope>
    <source>
        <strain evidence="10 11">SgZ-5</strain>
    </source>
</reference>
<feature type="transmembrane region" description="Helical" evidence="8">
    <location>
        <begin position="145"/>
        <end position="164"/>
    </location>
</feature>
<evidence type="ECO:0000313" key="11">
    <source>
        <dbReference type="Proteomes" id="UP000077405"/>
    </source>
</evidence>
<dbReference type="SUPFAM" id="SSF144091">
    <property type="entry name" value="Rhomboid-like"/>
    <property type="match status" value="1"/>
</dbReference>
<dbReference type="STRING" id="1226968.A6A40_07450"/>
<dbReference type="RefSeq" id="WP_063634850.1">
    <property type="nucleotide sequence ID" value="NZ_CP015285.1"/>
</dbReference>
<dbReference type="OrthoDB" id="9813074at2"/>
<dbReference type="Pfam" id="PF01694">
    <property type="entry name" value="Rhomboid"/>
    <property type="match status" value="1"/>
</dbReference>
<keyword evidence="10" id="KW-0645">Protease</keyword>
<keyword evidence="5 8" id="KW-1133">Transmembrane helix</keyword>
<dbReference type="GO" id="GO:0016020">
    <property type="term" value="C:membrane"/>
    <property type="evidence" value="ECO:0007669"/>
    <property type="project" value="UniProtKB-SubCell"/>
</dbReference>
<evidence type="ECO:0000256" key="1">
    <source>
        <dbReference type="ARBA" id="ARBA00004141"/>
    </source>
</evidence>
<dbReference type="GO" id="GO:0004252">
    <property type="term" value="F:serine-type endopeptidase activity"/>
    <property type="evidence" value="ECO:0007669"/>
    <property type="project" value="InterPro"/>
</dbReference>
<evidence type="ECO:0000256" key="7">
    <source>
        <dbReference type="SAM" id="MobiDB-lite"/>
    </source>
</evidence>
<evidence type="ECO:0000256" key="4">
    <source>
        <dbReference type="ARBA" id="ARBA00022692"/>
    </source>
</evidence>
<accession>A0A160JFR9</accession>
<keyword evidence="10" id="KW-0378">Hydrolase</keyword>
<feature type="transmembrane region" description="Helical" evidence="8">
    <location>
        <begin position="84"/>
        <end position="107"/>
    </location>
</feature>
<evidence type="ECO:0000256" key="6">
    <source>
        <dbReference type="ARBA" id="ARBA00023136"/>
    </source>
</evidence>
<evidence type="ECO:0000256" key="3">
    <source>
        <dbReference type="ARBA" id="ARBA00022519"/>
    </source>
</evidence>
<dbReference type="InterPro" id="IPR022764">
    <property type="entry name" value="Peptidase_S54_rhomboid_dom"/>
</dbReference>
<feature type="transmembrane region" description="Helical" evidence="8">
    <location>
        <begin position="208"/>
        <end position="230"/>
    </location>
</feature>
<feature type="transmembrane region" description="Helical" evidence="8">
    <location>
        <begin position="119"/>
        <end position="139"/>
    </location>
</feature>
<evidence type="ECO:0000313" key="10">
    <source>
        <dbReference type="EMBL" id="ANC91755.1"/>
    </source>
</evidence>
<dbReference type="EMBL" id="CP015285">
    <property type="protein sequence ID" value="ANC91755.1"/>
    <property type="molecule type" value="Genomic_DNA"/>
</dbReference>
<evidence type="ECO:0000259" key="9">
    <source>
        <dbReference type="Pfam" id="PF01694"/>
    </source>
</evidence>
<keyword evidence="11" id="KW-1185">Reference proteome</keyword>
<dbReference type="PANTHER" id="PTHR43066">
    <property type="entry name" value="RHOMBOID-RELATED PROTEIN"/>
    <property type="match status" value="1"/>
</dbReference>
<evidence type="ECO:0000256" key="8">
    <source>
        <dbReference type="SAM" id="Phobius"/>
    </source>
</evidence>
<keyword evidence="2" id="KW-1003">Cell membrane</keyword>
<keyword evidence="3" id="KW-0997">Cell inner membrane</keyword>
<dbReference type="KEGG" id="ahu:A6A40_07450"/>
<feature type="region of interest" description="Disordered" evidence="7">
    <location>
        <begin position="1"/>
        <end position="30"/>
    </location>
</feature>
<name>A0A160JFR9_9PROT</name>
<protein>
    <submittedName>
        <fullName evidence="10">Rhomboid family intramembrane serine protease</fullName>
    </submittedName>
</protein>
<feature type="compositionally biased region" description="Basic and acidic residues" evidence="7">
    <location>
        <begin position="1"/>
        <end position="13"/>
    </location>
</feature>
<dbReference type="GO" id="GO:0006508">
    <property type="term" value="P:proteolysis"/>
    <property type="evidence" value="ECO:0007669"/>
    <property type="project" value="UniProtKB-KW"/>
</dbReference>
<gene>
    <name evidence="10" type="ORF">A6A40_07450</name>
</gene>